<feature type="region of interest" description="Disordered" evidence="1">
    <location>
        <begin position="74"/>
        <end position="109"/>
    </location>
</feature>
<feature type="compositionally biased region" description="Basic residues" evidence="1">
    <location>
        <begin position="93"/>
        <end position="102"/>
    </location>
</feature>
<comment type="caution">
    <text evidence="2">The sequence shown here is derived from an EMBL/GenBank/DDBJ whole genome shotgun (WGS) entry which is preliminary data.</text>
</comment>
<organism evidence="2 3">
    <name type="scientific">Stylosanthes scabra</name>
    <dbReference type="NCBI Taxonomy" id="79078"/>
    <lineage>
        <taxon>Eukaryota</taxon>
        <taxon>Viridiplantae</taxon>
        <taxon>Streptophyta</taxon>
        <taxon>Embryophyta</taxon>
        <taxon>Tracheophyta</taxon>
        <taxon>Spermatophyta</taxon>
        <taxon>Magnoliopsida</taxon>
        <taxon>eudicotyledons</taxon>
        <taxon>Gunneridae</taxon>
        <taxon>Pentapetalae</taxon>
        <taxon>rosids</taxon>
        <taxon>fabids</taxon>
        <taxon>Fabales</taxon>
        <taxon>Fabaceae</taxon>
        <taxon>Papilionoideae</taxon>
        <taxon>50 kb inversion clade</taxon>
        <taxon>dalbergioids sensu lato</taxon>
        <taxon>Dalbergieae</taxon>
        <taxon>Pterocarpus clade</taxon>
        <taxon>Stylosanthes</taxon>
    </lineage>
</organism>
<gene>
    <name evidence="2" type="ORF">PIB30_075319</name>
</gene>
<evidence type="ECO:0000313" key="2">
    <source>
        <dbReference type="EMBL" id="MED6211598.1"/>
    </source>
</evidence>
<protein>
    <submittedName>
        <fullName evidence="2">Uncharacterized protein</fullName>
    </submittedName>
</protein>
<reference evidence="2 3" key="1">
    <citation type="journal article" date="2023" name="Plants (Basel)">
        <title>Bridging the Gap: Combining Genomics and Transcriptomics Approaches to Understand Stylosanthes scabra, an Orphan Legume from the Brazilian Caatinga.</title>
        <authorList>
            <person name="Ferreira-Neto J.R.C."/>
            <person name="da Silva M.D."/>
            <person name="Binneck E."/>
            <person name="de Melo N.F."/>
            <person name="da Silva R.H."/>
            <person name="de Melo A.L.T.M."/>
            <person name="Pandolfi V."/>
            <person name="Bustamante F.O."/>
            <person name="Brasileiro-Vidal A.C."/>
            <person name="Benko-Iseppon A.M."/>
        </authorList>
    </citation>
    <scope>NUCLEOTIDE SEQUENCE [LARGE SCALE GENOMIC DNA]</scope>
    <source>
        <tissue evidence="2">Leaves</tissue>
    </source>
</reference>
<sequence>MSWGECTVTFEDVAYQLGLPINSELVSGCLWNFENLMPEGTGRPPWDWFLEMPEGHVSGGSWEVPFMEPACVPTPPASPALAEQPDEPAERGRARRAPRRRGCGTGGHM</sequence>
<keyword evidence="3" id="KW-1185">Reference proteome</keyword>
<dbReference type="EMBL" id="JASCZI010242612">
    <property type="protein sequence ID" value="MED6211598.1"/>
    <property type="molecule type" value="Genomic_DNA"/>
</dbReference>
<evidence type="ECO:0000256" key="1">
    <source>
        <dbReference type="SAM" id="MobiDB-lite"/>
    </source>
</evidence>
<name>A0ABU6YSJ5_9FABA</name>
<proteinExistence type="predicted"/>
<accession>A0ABU6YSJ5</accession>
<evidence type="ECO:0000313" key="3">
    <source>
        <dbReference type="Proteomes" id="UP001341840"/>
    </source>
</evidence>
<dbReference type="Proteomes" id="UP001341840">
    <property type="component" value="Unassembled WGS sequence"/>
</dbReference>